<protein>
    <recommendedName>
        <fullName evidence="3">Sorbitol dehydrogenase</fullName>
    </recommendedName>
</protein>
<dbReference type="InterPro" id="IPR024651">
    <property type="entry name" value="FAD-SLDH_ssu"/>
</dbReference>
<sequence>MSNPPVAQAAGGDALPENPARRRVLLSAGLMAAAAALLPWARMAYADAPAQASPADLDAFLGLGERLTGRAHLPPDISARLFAALAQGNRAFGASVTRLVRAMDIAGVDDMRAFKGSAVDRNPELKALAVSIVSGWYLGYTGTPEGLVVKDDTQFITYTGALMFEPTRDVTVIPTYARAGTDHWAVAPASIATD</sequence>
<dbReference type="AlphaFoldDB" id="A0A4Y5Z5Q1"/>
<evidence type="ECO:0000313" key="2">
    <source>
        <dbReference type="Proteomes" id="UP000316093"/>
    </source>
</evidence>
<dbReference type="InterPro" id="IPR006311">
    <property type="entry name" value="TAT_signal"/>
</dbReference>
<evidence type="ECO:0000313" key="1">
    <source>
        <dbReference type="EMBL" id="QDE39725.1"/>
    </source>
</evidence>
<keyword evidence="2" id="KW-1185">Reference proteome</keyword>
<name>A0A4Y5Z5Q1_9GAMM</name>
<proteinExistence type="predicted"/>
<reference evidence="1 2" key="1">
    <citation type="submission" date="2019-06" db="EMBL/GenBank/DDBJ databases">
        <title>A complete genome sequence for Luteibacter pinisoli MAH-14.</title>
        <authorList>
            <person name="Baltrus D.A."/>
        </authorList>
    </citation>
    <scope>NUCLEOTIDE SEQUENCE [LARGE SCALE GENOMIC DNA]</scope>
    <source>
        <strain evidence="1 2">MAH-14</strain>
    </source>
</reference>
<dbReference type="OrthoDB" id="6162173at2"/>
<evidence type="ECO:0008006" key="3">
    <source>
        <dbReference type="Google" id="ProtNLM"/>
    </source>
</evidence>
<dbReference type="KEGG" id="lpy:FIV34_11175"/>
<gene>
    <name evidence="1" type="ORF">FIV34_11175</name>
</gene>
<dbReference type="Pfam" id="PF12318">
    <property type="entry name" value="FAD-SLDH"/>
    <property type="match status" value="1"/>
</dbReference>
<dbReference type="EMBL" id="CP041046">
    <property type="protein sequence ID" value="QDE39725.1"/>
    <property type="molecule type" value="Genomic_DNA"/>
</dbReference>
<accession>A0A4Y5Z5Q1</accession>
<dbReference type="Proteomes" id="UP000316093">
    <property type="component" value="Chromosome"/>
</dbReference>
<dbReference type="PROSITE" id="PS51318">
    <property type="entry name" value="TAT"/>
    <property type="match status" value="1"/>
</dbReference>
<organism evidence="1 2">
    <name type="scientific">Luteibacter pinisoli</name>
    <dbReference type="NCBI Taxonomy" id="2589080"/>
    <lineage>
        <taxon>Bacteria</taxon>
        <taxon>Pseudomonadati</taxon>
        <taxon>Pseudomonadota</taxon>
        <taxon>Gammaproteobacteria</taxon>
        <taxon>Lysobacterales</taxon>
        <taxon>Rhodanobacteraceae</taxon>
        <taxon>Luteibacter</taxon>
    </lineage>
</organism>
<dbReference type="RefSeq" id="WP_139982721.1">
    <property type="nucleotide sequence ID" value="NZ_CP041046.1"/>
</dbReference>